<organism evidence="1 2">
    <name type="scientific">Leptospirillum ferriphilum</name>
    <dbReference type="NCBI Taxonomy" id="178606"/>
    <lineage>
        <taxon>Bacteria</taxon>
        <taxon>Pseudomonadati</taxon>
        <taxon>Nitrospirota</taxon>
        <taxon>Nitrospiria</taxon>
        <taxon>Nitrospirales</taxon>
        <taxon>Nitrospiraceae</taxon>
        <taxon>Leptospirillum</taxon>
    </lineage>
</organism>
<comment type="caution">
    <text evidence="1">The sequence shown here is derived from an EMBL/GenBank/DDBJ whole genome shotgun (WGS) entry which is preliminary data.</text>
</comment>
<sequence length="40" mass="4663">MNSDVQKGFLAYSFDFKSPFLFLSGSYSCNHRYMTEICLD</sequence>
<proteinExistence type="predicted"/>
<dbReference type="EMBL" id="JPGK01000006">
    <property type="protein sequence ID" value="KGA93439.1"/>
    <property type="molecule type" value="Genomic_DNA"/>
</dbReference>
<dbReference type="PATRIC" id="fig|178606.4.peg.1650"/>
<evidence type="ECO:0000313" key="2">
    <source>
        <dbReference type="Proteomes" id="UP000029452"/>
    </source>
</evidence>
<evidence type="ECO:0000313" key="1">
    <source>
        <dbReference type="EMBL" id="KGA93439.1"/>
    </source>
</evidence>
<protein>
    <submittedName>
        <fullName evidence="1">Uncharacterized protein</fullName>
    </submittedName>
</protein>
<gene>
    <name evidence="1" type="ORF">LptCag_0052</name>
</gene>
<name>A0A094X4D7_9BACT</name>
<reference evidence="1 2" key="1">
    <citation type="submission" date="2014-06" db="EMBL/GenBank/DDBJ databases">
        <title>Draft genome sequence of iron oxidizing acidophile Leptospirillum ferriphilum DSM14647.</title>
        <authorList>
            <person name="Cardenas J.P."/>
            <person name="Lazcano M."/>
            <person name="Ossandon F.J."/>
            <person name="Corbett M."/>
            <person name="Holmes D.S."/>
            <person name="Watkin E."/>
        </authorList>
    </citation>
    <scope>NUCLEOTIDE SEQUENCE [LARGE SCALE GENOMIC DNA]</scope>
    <source>
        <strain evidence="1 2">DSM 14647</strain>
    </source>
</reference>
<dbReference type="Proteomes" id="UP000029452">
    <property type="component" value="Unassembled WGS sequence"/>
</dbReference>
<dbReference type="PROSITE" id="PS51257">
    <property type="entry name" value="PROKAR_LIPOPROTEIN"/>
    <property type="match status" value="1"/>
</dbReference>
<dbReference type="AlphaFoldDB" id="A0A094X4D7"/>
<accession>A0A094X4D7</accession>